<dbReference type="PROSITE" id="PS50081">
    <property type="entry name" value="ZF_DAG_PE_2"/>
    <property type="match status" value="1"/>
</dbReference>
<feature type="compositionally biased region" description="Low complexity" evidence="10">
    <location>
        <begin position="598"/>
        <end position="616"/>
    </location>
</feature>
<dbReference type="GO" id="GO:0004672">
    <property type="term" value="F:protein kinase activity"/>
    <property type="evidence" value="ECO:0007669"/>
    <property type="project" value="InterPro"/>
</dbReference>
<feature type="region of interest" description="Disordered" evidence="10">
    <location>
        <begin position="1423"/>
        <end position="1537"/>
    </location>
</feature>
<protein>
    <recommendedName>
        <fullName evidence="15">Protein kinase domain-containing protein</fullName>
    </recommendedName>
</protein>
<feature type="compositionally biased region" description="Low complexity" evidence="10">
    <location>
        <begin position="555"/>
        <end position="580"/>
    </location>
</feature>
<dbReference type="InterPro" id="IPR017972">
    <property type="entry name" value="Cyt_P450_CS"/>
</dbReference>
<comment type="cofactor">
    <cofactor evidence="1">
        <name>heme</name>
        <dbReference type="ChEBI" id="CHEBI:30413"/>
    </cofactor>
</comment>
<feature type="binding site" evidence="9">
    <location>
        <position position="1018"/>
    </location>
    <ligand>
        <name>ATP</name>
        <dbReference type="ChEBI" id="CHEBI:30616"/>
    </ligand>
</feature>
<feature type="region of interest" description="Disordered" evidence="10">
    <location>
        <begin position="514"/>
        <end position="686"/>
    </location>
</feature>
<feature type="compositionally biased region" description="Polar residues" evidence="10">
    <location>
        <begin position="100"/>
        <end position="111"/>
    </location>
</feature>
<comment type="caution">
    <text evidence="13">The sequence shown here is derived from an EMBL/GenBank/DDBJ whole genome shotgun (WGS) entry which is preliminary data.</text>
</comment>
<dbReference type="SMART" id="SM00109">
    <property type="entry name" value="C1"/>
    <property type="match status" value="1"/>
</dbReference>
<dbReference type="InterPro" id="IPR001128">
    <property type="entry name" value="Cyt_P450"/>
</dbReference>
<feature type="region of interest" description="Disordered" evidence="10">
    <location>
        <begin position="1"/>
        <end position="310"/>
    </location>
</feature>
<dbReference type="SUPFAM" id="SSF56112">
    <property type="entry name" value="Protein kinase-like (PK-like)"/>
    <property type="match status" value="1"/>
</dbReference>
<feature type="compositionally biased region" description="Polar residues" evidence="10">
    <location>
        <begin position="879"/>
        <end position="891"/>
    </location>
</feature>
<dbReference type="EMBL" id="MEKH01000001">
    <property type="protein sequence ID" value="ODO11851.1"/>
    <property type="molecule type" value="Genomic_DNA"/>
</dbReference>
<proteinExistence type="inferred from homology"/>
<dbReference type="Proteomes" id="UP000095149">
    <property type="component" value="Unassembled WGS sequence"/>
</dbReference>
<evidence type="ECO:0000259" key="11">
    <source>
        <dbReference type="PROSITE" id="PS50011"/>
    </source>
</evidence>
<evidence type="ECO:0000256" key="7">
    <source>
        <dbReference type="ARBA" id="ARBA00023004"/>
    </source>
</evidence>
<dbReference type="Gene3D" id="1.10.510.10">
    <property type="entry name" value="Transferase(Phosphotransferase) domain 1"/>
    <property type="match status" value="1"/>
</dbReference>
<evidence type="ECO:0008006" key="15">
    <source>
        <dbReference type="Google" id="ProtNLM"/>
    </source>
</evidence>
<gene>
    <name evidence="13" type="ORF">I350_00635</name>
</gene>
<evidence type="ECO:0000256" key="10">
    <source>
        <dbReference type="SAM" id="MobiDB-lite"/>
    </source>
</evidence>
<feature type="compositionally biased region" description="Low complexity" evidence="10">
    <location>
        <begin position="639"/>
        <end position="651"/>
    </location>
</feature>
<feature type="compositionally biased region" description="Polar residues" evidence="10">
    <location>
        <begin position="1379"/>
        <end position="1394"/>
    </location>
</feature>
<dbReference type="CDD" id="cd06627">
    <property type="entry name" value="STKc_Cdc7_like"/>
    <property type="match status" value="1"/>
</dbReference>
<keyword evidence="4" id="KW-0479">Metal-binding</keyword>
<dbReference type="InterPro" id="IPR036396">
    <property type="entry name" value="Cyt_P450_sf"/>
</dbReference>
<evidence type="ECO:0000256" key="9">
    <source>
        <dbReference type="PROSITE-ProRule" id="PRU10141"/>
    </source>
</evidence>
<evidence type="ECO:0000256" key="5">
    <source>
        <dbReference type="ARBA" id="ARBA00022833"/>
    </source>
</evidence>
<dbReference type="SMART" id="SM00220">
    <property type="entry name" value="S_TKc"/>
    <property type="match status" value="1"/>
</dbReference>
<comment type="similarity">
    <text evidence="2">Belongs to the cytochrome P450 family.</text>
</comment>
<feature type="compositionally biased region" description="Polar residues" evidence="10">
    <location>
        <begin position="652"/>
        <end position="664"/>
    </location>
</feature>
<feature type="compositionally biased region" description="Basic and acidic residues" evidence="10">
    <location>
        <begin position="1460"/>
        <end position="1469"/>
    </location>
</feature>
<dbReference type="SUPFAM" id="SSF47576">
    <property type="entry name" value="Calponin-homology domain, CH-domain"/>
    <property type="match status" value="1"/>
</dbReference>
<dbReference type="Pfam" id="PF00067">
    <property type="entry name" value="p450"/>
    <property type="match status" value="1"/>
</dbReference>
<feature type="compositionally biased region" description="Polar residues" evidence="10">
    <location>
        <begin position="1288"/>
        <end position="1299"/>
    </location>
</feature>
<feature type="domain" description="Phorbol-ester/DAG-type" evidence="12">
    <location>
        <begin position="1319"/>
        <end position="1365"/>
    </location>
</feature>
<dbReference type="Gene3D" id="3.30.60.20">
    <property type="match status" value="1"/>
</dbReference>
<feature type="compositionally biased region" description="Polar residues" evidence="10">
    <location>
        <begin position="1425"/>
        <end position="1459"/>
    </location>
</feature>
<feature type="region of interest" description="Disordered" evidence="10">
    <location>
        <begin position="2058"/>
        <end position="2080"/>
    </location>
</feature>
<keyword evidence="9" id="KW-0547">Nucleotide-binding</keyword>
<dbReference type="InterPro" id="IPR000719">
    <property type="entry name" value="Prot_kinase_dom"/>
</dbReference>
<feature type="compositionally biased region" description="Polar residues" evidence="10">
    <location>
        <begin position="672"/>
        <end position="686"/>
    </location>
</feature>
<accession>A0A1E3KFI1</accession>
<feature type="compositionally biased region" description="Polar residues" evidence="10">
    <location>
        <begin position="10"/>
        <end position="22"/>
    </location>
</feature>
<keyword evidence="8" id="KW-0503">Monooxygenase</keyword>
<keyword evidence="7" id="KW-0408">Iron</keyword>
<evidence type="ECO:0000256" key="2">
    <source>
        <dbReference type="ARBA" id="ARBA00010617"/>
    </source>
</evidence>
<dbReference type="GO" id="GO:0005524">
    <property type="term" value="F:ATP binding"/>
    <property type="evidence" value="ECO:0007669"/>
    <property type="project" value="UniProtKB-UniRule"/>
</dbReference>
<feature type="domain" description="Protein kinase" evidence="11">
    <location>
        <begin position="989"/>
        <end position="1256"/>
    </location>
</feature>
<dbReference type="Gene3D" id="1.10.418.10">
    <property type="entry name" value="Calponin-like domain"/>
    <property type="match status" value="1"/>
</dbReference>
<keyword evidence="5" id="KW-0862">Zinc</keyword>
<dbReference type="InterPro" id="IPR017441">
    <property type="entry name" value="Protein_kinase_ATP_BS"/>
</dbReference>
<organism evidence="13 14">
    <name type="scientific">Cryptococcus amylolentus CBS 6273</name>
    <dbReference type="NCBI Taxonomy" id="1296118"/>
    <lineage>
        <taxon>Eukaryota</taxon>
        <taxon>Fungi</taxon>
        <taxon>Dikarya</taxon>
        <taxon>Basidiomycota</taxon>
        <taxon>Agaricomycotina</taxon>
        <taxon>Tremellomycetes</taxon>
        <taxon>Tremellales</taxon>
        <taxon>Cryptococcaceae</taxon>
        <taxon>Cryptococcus</taxon>
    </lineage>
</organism>
<dbReference type="PROSITE" id="PS00107">
    <property type="entry name" value="PROTEIN_KINASE_ATP"/>
    <property type="match status" value="1"/>
</dbReference>
<feature type="compositionally biased region" description="Polar residues" evidence="10">
    <location>
        <begin position="144"/>
        <end position="163"/>
    </location>
</feature>
<dbReference type="SUPFAM" id="SSF57889">
    <property type="entry name" value="Cysteine-rich domain"/>
    <property type="match status" value="1"/>
</dbReference>
<dbReference type="PANTHER" id="PTHR24287:SF1">
    <property type="entry name" value="P450, PUTATIVE (EUROFUNG)-RELATED"/>
    <property type="match status" value="1"/>
</dbReference>
<dbReference type="PANTHER" id="PTHR24287">
    <property type="entry name" value="P450, PUTATIVE (EUROFUNG)-RELATED"/>
    <property type="match status" value="1"/>
</dbReference>
<dbReference type="InterPro" id="IPR036872">
    <property type="entry name" value="CH_dom_sf"/>
</dbReference>
<feature type="compositionally biased region" description="Pro residues" evidence="10">
    <location>
        <begin position="296"/>
        <end position="305"/>
    </location>
</feature>
<dbReference type="Gene3D" id="1.10.630.10">
    <property type="entry name" value="Cytochrome P450"/>
    <property type="match status" value="1"/>
</dbReference>
<dbReference type="GO" id="GO:0016705">
    <property type="term" value="F:oxidoreductase activity, acting on paired donors, with incorporation or reduction of molecular oxygen"/>
    <property type="evidence" value="ECO:0007669"/>
    <property type="project" value="InterPro"/>
</dbReference>
<dbReference type="OrthoDB" id="8693905at2759"/>
<dbReference type="PROSITE" id="PS50011">
    <property type="entry name" value="PROTEIN_KINASE_DOM"/>
    <property type="match status" value="1"/>
</dbReference>
<feature type="compositionally biased region" description="Polar residues" evidence="10">
    <location>
        <begin position="72"/>
        <end position="83"/>
    </location>
</feature>
<dbReference type="PRINTS" id="PR00385">
    <property type="entry name" value="P450"/>
</dbReference>
<feature type="compositionally biased region" description="Polar residues" evidence="10">
    <location>
        <begin position="627"/>
        <end position="638"/>
    </location>
</feature>
<evidence type="ECO:0000313" key="14">
    <source>
        <dbReference type="Proteomes" id="UP000095149"/>
    </source>
</evidence>
<evidence type="ECO:0000256" key="4">
    <source>
        <dbReference type="ARBA" id="ARBA00022723"/>
    </source>
</evidence>
<dbReference type="PROSITE" id="PS00086">
    <property type="entry name" value="CYTOCHROME_P450"/>
    <property type="match status" value="1"/>
</dbReference>
<keyword evidence="6" id="KW-0560">Oxidoreductase</keyword>
<feature type="region of interest" description="Disordered" evidence="10">
    <location>
        <begin position="775"/>
        <end position="844"/>
    </location>
</feature>
<feature type="compositionally biased region" description="Basic and acidic residues" evidence="10">
    <location>
        <begin position="776"/>
        <end position="790"/>
    </location>
</feature>
<feature type="region of interest" description="Disordered" evidence="10">
    <location>
        <begin position="875"/>
        <end position="969"/>
    </location>
</feature>
<evidence type="ECO:0000256" key="8">
    <source>
        <dbReference type="ARBA" id="ARBA00023033"/>
    </source>
</evidence>
<sequence>MPDPHYASPTAASTQHYSNEQHVPTGRGLKSFFTRVTSPPPGEAPAGRSRFKSFMGDAASKTGPGSKLAPTRQGNAGQPTETLGTRRRTLSKDVHGRSSAADQTRKGSQLGPSVPTVDMRKHIRFNPNVLPRLQKGDDGKWQPPSLSRGSMSTSALHQMQEQDPNVVPTINPKKGPQHALSGLFHPSTRRKSSVPATYRKAEDDLARTTKSPARGLKTKVTVEDLQRTISPGAVSPTLRTPRTPVSPMSVPVPPTSSVAPPSHRPPQSPTSSRAPLPASEPTVRVSQSTIRRPKSLPAPLPPPDVPTHARQASDIAALPPAATPPLSREHYLLRLSTSFIVKSLTPVVRGSSFVQGDKGSEIRRLADERLAVLVRMERAWGSDWVKAAGTLNDSQPGQAQATTAPMETRIRAAYVGERAKERERKAWLEAMRDGILLCFLFNHLFPYSPAHITRVNISEDGINRSTNVTRFIAACQTAGLQEGESFELPDLKGGSELGLGKVAASVVALARIAGPSRSKSPVGSRPASRPGSRMSNATPTNSPPPTPKQSIFEITSPSSMMSAKPASTPTRPSPVPRSTTQPILSPTIRPKSPPASPISPVRSTSSRSTTPVGRTPNLQVRPVLRPRNTTGSRASVSFASEVSTSVPSASSDTGNRSSQPSLLTHSRERTPSLISSDSRPTSAWTRSSGTFSVAATMLGGDETNAVDLTEAAVDQDGARMRERRMSGTALQNARQKILGTLLSSEDLPEDLRNSVTNNSMNSAEDEALMTSLAALEGRRASPRVKTDPTPRPRPSNRRCSTREVARQEVDPVKEEDEHTQSSGSPRIKPSPTLAPTSPERPERLTRVVSASGKFYIPKRSLSPASNVSTPTGVAFPHLSSGSPTPELSSTHFSDRLTRGTSPPPQIVSRAVRPTERGTRHHSFTSVPASPEPISPVRPRQPRNSSMVDVSSQSMLSREASSSGAVKSPRTSQSLQVLEFHEKGEPVVRYQLGNCIGRGRFGSVYRSLNLGTGQMSAIKRIRLFGMPENEVKDVMREVELLRRLSHPSIVKYEGMSRDDQYLNIVLEFVENGSLGQTLKAFGTFNEQLVSSYVAKILEGLNYLHSQGAVHCDLKSANILSTKTGNIKLSDFGVSLNMKALENMKQEAKTAGKAGARHASEVAGTPNWMAPEVISLAGASFSSDIWSLGCTVIELLTGKPPYSDVHNSMTVLFRIVEDEMPPLPSGISDDLADFLRLCFTKDPDTRPSAAVLFEHRWLTSLNPQLTALRSQDSLPFLSRVSMDFRRTSSTQLFQQSDTTPGKTPEPPATPVQKEANTPTKAHVLVKTTFGKAIACRVCDSLVKKGVLCQDCGMIAHTSCESVAMPKCDVHEQLAILKRQQEQQTSEIRGATGTPTPRASFDGRDGHLGALPGKILLGLKRSRAFSPPRQSQIDLRASLSASPRGQDTASPSANRYHQSSPRESTDTSEGSHNESLQNRSSFYSSTSGYGDLEEGPARGVTSGFQGYRRNSMAKDNRKSQEMERVRTLSGVERESGKSDKDDAALGAAALPTMKGARFLLPALAKTLFLPPLIVFLLFRALPFVPLALKVLAYISSFTVLFILRSHLSAELSARSARQLRAVNIPRVQGRWPLNLDVLWDWAKSGSEEEVGRMMVLMERRYGGTYNTRVLGEDQIMTTDPRVFRHVLIGDFDNFVKGQKFKDRAQEFLGDGIFNSDGQMWRHHRSLLRPFFHPTFIRPSRFSRSIDDYISSIQPGKPFDIQAELGQLSLQMSIMWLCGTDITSELGEDHIAEWKDAQTNIGQAMSDAQRVVGKRVKIGTLWPLFELTGDPLKKPMKTIRTFFGPIISQALERKEKLANAKDDSAYLLIDRLVHAIDSKKDIEDQLINTLLASRDTLASLLTFCVYALAIHPEIALRVRNEVVSVCGLQGEITKDHTREMRYNRAFINEVLRLFPPVPLNIRRTLRPSILPTPIPSYMPANTSIILATILMQRDPKVWGEDAQVFEPDRWMHGSELQREGFTSWNIGPRMCLGQPFALTAAHSFIAHFSRHLSTANATLRLSPEAQPPGSTIPDSWKSEDGGDGRLRGGRDKVWIVADVVLAVKGGLWVVAEPDEKTRED</sequence>
<evidence type="ECO:0000259" key="12">
    <source>
        <dbReference type="PROSITE" id="PS50081"/>
    </source>
</evidence>
<keyword evidence="3" id="KW-0349">Heme</keyword>
<feature type="compositionally biased region" description="Basic and acidic residues" evidence="10">
    <location>
        <begin position="1509"/>
        <end position="1537"/>
    </location>
</feature>
<dbReference type="PROSITE" id="PS00479">
    <property type="entry name" value="ZF_DAG_PE_1"/>
    <property type="match status" value="1"/>
</dbReference>
<evidence type="ECO:0000256" key="1">
    <source>
        <dbReference type="ARBA" id="ARBA00001971"/>
    </source>
</evidence>
<feature type="compositionally biased region" description="Polar residues" evidence="10">
    <location>
        <begin position="941"/>
        <end position="969"/>
    </location>
</feature>
<feature type="compositionally biased region" description="Basic and acidic residues" evidence="10">
    <location>
        <begin position="800"/>
        <end position="819"/>
    </location>
</feature>
<dbReference type="SUPFAM" id="SSF48264">
    <property type="entry name" value="Cytochrome P450"/>
    <property type="match status" value="1"/>
</dbReference>
<feature type="compositionally biased region" description="Low complexity" evidence="10">
    <location>
        <begin position="240"/>
        <end position="261"/>
    </location>
</feature>
<dbReference type="InterPro" id="IPR011009">
    <property type="entry name" value="Kinase-like_dom_sf"/>
</dbReference>
<dbReference type="InterPro" id="IPR002219">
    <property type="entry name" value="PKC_DAG/PE"/>
</dbReference>
<feature type="region of interest" description="Disordered" evidence="10">
    <location>
        <begin position="1377"/>
        <end position="1404"/>
    </location>
</feature>
<keyword evidence="9" id="KW-0067">ATP-binding</keyword>
<feature type="region of interest" description="Disordered" evidence="10">
    <location>
        <begin position="1288"/>
        <end position="1315"/>
    </location>
</feature>
<dbReference type="GO" id="GO:0005506">
    <property type="term" value="F:iron ion binding"/>
    <property type="evidence" value="ECO:0007669"/>
    <property type="project" value="InterPro"/>
</dbReference>
<evidence type="ECO:0000256" key="3">
    <source>
        <dbReference type="ARBA" id="ARBA00022617"/>
    </source>
</evidence>
<dbReference type="CDD" id="cd00029">
    <property type="entry name" value="C1"/>
    <property type="match status" value="1"/>
</dbReference>
<evidence type="ECO:0000256" key="6">
    <source>
        <dbReference type="ARBA" id="ARBA00023002"/>
    </source>
</evidence>
<reference evidence="13 14" key="1">
    <citation type="submission" date="2016-06" db="EMBL/GenBank/DDBJ databases">
        <title>Evolution of pathogenesis and genome organization in the Tremellales.</title>
        <authorList>
            <person name="Cuomo C."/>
            <person name="Litvintseva A."/>
            <person name="Heitman J."/>
            <person name="Chen Y."/>
            <person name="Sun S."/>
            <person name="Springer D."/>
            <person name="Dromer F."/>
            <person name="Young S."/>
            <person name="Zeng Q."/>
            <person name="Chapman S."/>
            <person name="Gujja S."/>
            <person name="Saif S."/>
            <person name="Birren B."/>
        </authorList>
    </citation>
    <scope>NUCLEOTIDE SEQUENCE [LARGE SCALE GENOMIC DNA]</scope>
    <source>
        <strain evidence="13 14">CBS 6273</strain>
    </source>
</reference>
<dbReference type="InterPro" id="IPR046349">
    <property type="entry name" value="C1-like_sf"/>
</dbReference>
<feature type="compositionally biased region" description="Polar residues" evidence="10">
    <location>
        <begin position="1470"/>
        <end position="1485"/>
    </location>
</feature>
<dbReference type="GO" id="GO:0020037">
    <property type="term" value="F:heme binding"/>
    <property type="evidence" value="ECO:0007669"/>
    <property type="project" value="InterPro"/>
</dbReference>
<dbReference type="GO" id="GO:0004497">
    <property type="term" value="F:monooxygenase activity"/>
    <property type="evidence" value="ECO:0007669"/>
    <property type="project" value="UniProtKB-KW"/>
</dbReference>
<dbReference type="InterPro" id="IPR047146">
    <property type="entry name" value="Cyt_P450_E_CYP52_fungi"/>
</dbReference>
<name>A0A1E3KFI1_9TREE</name>
<evidence type="ECO:0000313" key="13">
    <source>
        <dbReference type="EMBL" id="ODO11851.1"/>
    </source>
</evidence>
<dbReference type="Pfam" id="PF00069">
    <property type="entry name" value="Pkinase"/>
    <property type="match status" value="1"/>
</dbReference>